<keyword evidence="9 13" id="KW-1133">Transmembrane helix</keyword>
<evidence type="ECO:0000256" key="13">
    <source>
        <dbReference type="RuleBase" id="RU364091"/>
    </source>
</evidence>
<dbReference type="RefSeq" id="WP_265424672.1">
    <property type="nucleotide sequence ID" value="NZ_JAPFPW010000007.1"/>
</dbReference>
<feature type="transmembrane region" description="Helical" evidence="13">
    <location>
        <begin position="36"/>
        <end position="54"/>
    </location>
</feature>
<comment type="function">
    <text evidence="12 13">Required for formation of the rod structure in the basal body of the flagellar apparatus. Together with FliI and FliH, may constitute the export apparatus of flagellin.</text>
</comment>
<reference evidence="15 16" key="1">
    <citation type="submission" date="2022-11" db="EMBL/GenBank/DDBJ databases">
        <title>Desulfobotulus tamanensis H1 sp. nov. - anaerobic, alkaliphilic, sulphate reducing bacterium isolated from terrestrial mud volcano.</title>
        <authorList>
            <person name="Frolova A."/>
            <person name="Merkel A.Y."/>
            <person name="Slobodkin A.I."/>
        </authorList>
    </citation>
    <scope>NUCLEOTIDE SEQUENCE [LARGE SCALE GENOMIC DNA]</scope>
    <source>
        <strain evidence="15 16">H1</strain>
    </source>
</reference>
<sequence>MPEESGQEKTEDATPKKRQKSREEGQVGKSVEVPSVVVLLAGVATLYAMAGFFYKRMADVMRSSFSFTSIPEVHMEQALFWMQTYGMQAFWVMAPLLLVVFLAAFFANAFQVGFVLAWKAIEPKPSKLDPIKGLGRIFSKKSLMELLKSILKITIIFYVSWRAVKGEMPHMMRLYDHNVATILLFMVKISFKIFLWVLLAMVFVALMDLIFQRWNFDQQIKMTKQEVKDEGKQTEGDPQIKSRIRQLQFEASKKRMMQDVPKADVVVTNPTHLAVAIQYNPLAMQAPQVLAKGAGSIADKIRSIAKEAGVPIVENKPLARNLFQWVDVGQSIPADLYQAVAEVLAYVYRLKGKGRG</sequence>
<accession>A0ABT3N8L4</accession>
<evidence type="ECO:0000256" key="8">
    <source>
        <dbReference type="ARBA" id="ARBA00022927"/>
    </source>
</evidence>
<name>A0ABT3N8L4_9BACT</name>
<keyword evidence="6 13" id="KW-0812">Transmembrane</keyword>
<proteinExistence type="inferred from homology"/>
<comment type="similarity">
    <text evidence="2 13">Belongs to the type III secretion exporter family.</text>
</comment>
<dbReference type="Gene3D" id="3.40.1690.10">
    <property type="entry name" value="secretion proteins EscU"/>
    <property type="match status" value="1"/>
</dbReference>
<evidence type="ECO:0000256" key="10">
    <source>
        <dbReference type="ARBA" id="ARBA00023136"/>
    </source>
</evidence>
<keyword evidence="10 13" id="KW-0472">Membrane</keyword>
<evidence type="ECO:0000256" key="12">
    <source>
        <dbReference type="ARBA" id="ARBA00025078"/>
    </source>
</evidence>
<dbReference type="PRINTS" id="PR00950">
    <property type="entry name" value="TYPE3IMSPROT"/>
</dbReference>
<gene>
    <name evidence="13 15" type="primary">flhB</name>
    <name evidence="15" type="ORF">OOT00_07375</name>
</gene>
<keyword evidence="16" id="KW-1185">Reference proteome</keyword>
<dbReference type="InterPro" id="IPR006136">
    <property type="entry name" value="FlhB"/>
</dbReference>
<dbReference type="InterPro" id="IPR006135">
    <property type="entry name" value="T3SS_substrate_exporter"/>
</dbReference>
<evidence type="ECO:0000256" key="4">
    <source>
        <dbReference type="ARBA" id="ARBA00022448"/>
    </source>
</evidence>
<evidence type="ECO:0000256" key="3">
    <source>
        <dbReference type="ARBA" id="ARBA00021622"/>
    </source>
</evidence>
<evidence type="ECO:0000256" key="1">
    <source>
        <dbReference type="ARBA" id="ARBA00004651"/>
    </source>
</evidence>
<feature type="transmembrane region" description="Helical" evidence="13">
    <location>
        <begin position="89"/>
        <end position="118"/>
    </location>
</feature>
<dbReference type="Proteomes" id="UP001209681">
    <property type="component" value="Unassembled WGS sequence"/>
</dbReference>
<dbReference type="InterPro" id="IPR029025">
    <property type="entry name" value="T3SS_substrate_exporter_C"/>
</dbReference>
<keyword evidence="11 13" id="KW-1006">Bacterial flagellum protein export</keyword>
<dbReference type="EMBL" id="JAPFPW010000007">
    <property type="protein sequence ID" value="MCW7753801.1"/>
    <property type="molecule type" value="Genomic_DNA"/>
</dbReference>
<evidence type="ECO:0000256" key="14">
    <source>
        <dbReference type="SAM" id="MobiDB-lite"/>
    </source>
</evidence>
<feature type="region of interest" description="Disordered" evidence="14">
    <location>
        <begin position="1"/>
        <end position="26"/>
    </location>
</feature>
<keyword evidence="5 13" id="KW-1003">Cell membrane</keyword>
<keyword evidence="15" id="KW-0966">Cell projection</keyword>
<dbReference type="PANTHER" id="PTHR30531">
    <property type="entry name" value="FLAGELLAR BIOSYNTHETIC PROTEIN FLHB"/>
    <property type="match status" value="1"/>
</dbReference>
<evidence type="ECO:0000256" key="11">
    <source>
        <dbReference type="ARBA" id="ARBA00023225"/>
    </source>
</evidence>
<evidence type="ECO:0000256" key="9">
    <source>
        <dbReference type="ARBA" id="ARBA00022989"/>
    </source>
</evidence>
<dbReference type="Pfam" id="PF01312">
    <property type="entry name" value="Bac_export_2"/>
    <property type="match status" value="1"/>
</dbReference>
<evidence type="ECO:0000256" key="6">
    <source>
        <dbReference type="ARBA" id="ARBA00022692"/>
    </source>
</evidence>
<evidence type="ECO:0000313" key="15">
    <source>
        <dbReference type="EMBL" id="MCW7753801.1"/>
    </source>
</evidence>
<comment type="subcellular location">
    <subcellularLocation>
        <location evidence="1">Cell membrane</location>
        <topology evidence="1">Multi-pass membrane protein</topology>
    </subcellularLocation>
</comment>
<feature type="transmembrane region" description="Helical" evidence="13">
    <location>
        <begin position="146"/>
        <end position="164"/>
    </location>
</feature>
<dbReference type="Gene3D" id="6.10.250.2080">
    <property type="match status" value="1"/>
</dbReference>
<keyword evidence="4 13" id="KW-0813">Transport</keyword>
<dbReference type="SUPFAM" id="SSF160544">
    <property type="entry name" value="EscU C-terminal domain-like"/>
    <property type="match status" value="1"/>
</dbReference>
<protein>
    <recommendedName>
        <fullName evidence="3 13">Flagellar biosynthetic protein FlhB</fullName>
    </recommendedName>
</protein>
<dbReference type="PANTHER" id="PTHR30531:SF12">
    <property type="entry name" value="FLAGELLAR BIOSYNTHETIC PROTEIN FLHB"/>
    <property type="match status" value="1"/>
</dbReference>
<evidence type="ECO:0000313" key="16">
    <source>
        <dbReference type="Proteomes" id="UP001209681"/>
    </source>
</evidence>
<evidence type="ECO:0000256" key="5">
    <source>
        <dbReference type="ARBA" id="ARBA00022475"/>
    </source>
</evidence>
<keyword evidence="7 13" id="KW-1005">Bacterial flagellum biogenesis</keyword>
<dbReference type="NCBIfam" id="TIGR00328">
    <property type="entry name" value="flhB"/>
    <property type="match status" value="1"/>
</dbReference>
<evidence type="ECO:0000256" key="2">
    <source>
        <dbReference type="ARBA" id="ARBA00010690"/>
    </source>
</evidence>
<feature type="transmembrane region" description="Helical" evidence="13">
    <location>
        <begin position="193"/>
        <end position="211"/>
    </location>
</feature>
<keyword evidence="15" id="KW-0969">Cilium</keyword>
<keyword evidence="8 13" id="KW-0653">Protein transport</keyword>
<comment type="caution">
    <text evidence="15">The sequence shown here is derived from an EMBL/GenBank/DDBJ whole genome shotgun (WGS) entry which is preliminary data.</text>
</comment>
<evidence type="ECO:0000256" key="7">
    <source>
        <dbReference type="ARBA" id="ARBA00022795"/>
    </source>
</evidence>
<keyword evidence="15" id="KW-0282">Flagellum</keyword>
<organism evidence="15 16">
    <name type="scientific">Desulfobotulus pelophilus</name>
    <dbReference type="NCBI Taxonomy" id="2823377"/>
    <lineage>
        <taxon>Bacteria</taxon>
        <taxon>Pseudomonadati</taxon>
        <taxon>Thermodesulfobacteriota</taxon>
        <taxon>Desulfobacteria</taxon>
        <taxon>Desulfobacterales</taxon>
        <taxon>Desulfobacteraceae</taxon>
        <taxon>Desulfobotulus</taxon>
    </lineage>
</organism>